<keyword evidence="1" id="KW-0472">Membrane</keyword>
<organism evidence="2 3">
    <name type="scientific">bacterium (Candidatus Blackallbacteria) CG17_big_fil_post_rev_8_21_14_2_50_48_46</name>
    <dbReference type="NCBI Taxonomy" id="2014261"/>
    <lineage>
        <taxon>Bacteria</taxon>
        <taxon>Candidatus Blackallbacteria</taxon>
    </lineage>
</organism>
<feature type="transmembrane region" description="Helical" evidence="1">
    <location>
        <begin position="138"/>
        <end position="160"/>
    </location>
</feature>
<proteinExistence type="predicted"/>
<feature type="transmembrane region" description="Helical" evidence="1">
    <location>
        <begin position="20"/>
        <end position="42"/>
    </location>
</feature>
<feature type="transmembrane region" description="Helical" evidence="1">
    <location>
        <begin position="54"/>
        <end position="76"/>
    </location>
</feature>
<reference evidence="2 3" key="1">
    <citation type="submission" date="2017-09" db="EMBL/GenBank/DDBJ databases">
        <title>Depth-based differentiation of microbial function through sediment-hosted aquifers and enrichment of novel symbionts in the deep terrestrial subsurface.</title>
        <authorList>
            <person name="Probst A.J."/>
            <person name="Ladd B."/>
            <person name="Jarett J.K."/>
            <person name="Geller-Mcgrath D.E."/>
            <person name="Sieber C.M."/>
            <person name="Emerson J.B."/>
            <person name="Anantharaman K."/>
            <person name="Thomas B.C."/>
            <person name="Malmstrom R."/>
            <person name="Stieglmeier M."/>
            <person name="Klingl A."/>
            <person name="Woyke T."/>
            <person name="Ryan C.M."/>
            <person name="Banfield J.F."/>
        </authorList>
    </citation>
    <scope>NUCLEOTIDE SEQUENCE [LARGE SCALE GENOMIC DNA]</scope>
    <source>
        <strain evidence="2">CG17_big_fil_post_rev_8_21_14_2_50_48_46</strain>
    </source>
</reference>
<evidence type="ECO:0000313" key="3">
    <source>
        <dbReference type="Proteomes" id="UP000231019"/>
    </source>
</evidence>
<feature type="transmembrane region" description="Helical" evidence="1">
    <location>
        <begin position="241"/>
        <end position="260"/>
    </location>
</feature>
<feature type="transmembrane region" description="Helical" evidence="1">
    <location>
        <begin position="211"/>
        <end position="229"/>
    </location>
</feature>
<feature type="transmembrane region" description="Helical" evidence="1">
    <location>
        <begin position="82"/>
        <end position="101"/>
    </location>
</feature>
<dbReference type="EMBL" id="PFFQ01000006">
    <property type="protein sequence ID" value="PIW18938.1"/>
    <property type="molecule type" value="Genomic_DNA"/>
</dbReference>
<keyword evidence="1" id="KW-1133">Transmembrane helix</keyword>
<protein>
    <submittedName>
        <fullName evidence="2">Uncharacterized protein</fullName>
    </submittedName>
</protein>
<keyword evidence="1" id="KW-0812">Transmembrane</keyword>
<sequence length="268" mass="30467">MSETPVYFLLAQLFTLMTASLRLALAFLVLALLTLLGSVFFARQAFLLRLSRYWLGWVAGLALAGGSFALAEVQLLNYANPFVWQGFYLSCVLLGLGGLFFTLDRFLPAKAVYFQSGLILMVLVWVSFHPGFSRSNQVWLTVVFTLPVALALSYFCLWLPLKVEVERSLRHLFHGLWGGSSLLALGLYVFWLYPRVSGLPPTGEFFPFLNLYDWFFVVFMILYSGNLYIDYWLREGKRPLLLAWNYGVVVAALLCLWFNASIFDTLAL</sequence>
<evidence type="ECO:0000313" key="2">
    <source>
        <dbReference type="EMBL" id="PIW18938.1"/>
    </source>
</evidence>
<dbReference type="Proteomes" id="UP000231019">
    <property type="component" value="Unassembled WGS sequence"/>
</dbReference>
<feature type="transmembrane region" description="Helical" evidence="1">
    <location>
        <begin position="172"/>
        <end position="191"/>
    </location>
</feature>
<name>A0A2M7G9W3_9BACT</name>
<evidence type="ECO:0000256" key="1">
    <source>
        <dbReference type="SAM" id="Phobius"/>
    </source>
</evidence>
<accession>A0A2M7G9W3</accession>
<gene>
    <name evidence="2" type="ORF">COW36_02160</name>
</gene>
<feature type="transmembrane region" description="Helical" evidence="1">
    <location>
        <begin position="113"/>
        <end position="132"/>
    </location>
</feature>
<comment type="caution">
    <text evidence="2">The sequence shown here is derived from an EMBL/GenBank/DDBJ whole genome shotgun (WGS) entry which is preliminary data.</text>
</comment>
<dbReference type="AlphaFoldDB" id="A0A2M7G9W3"/>